<gene>
    <name evidence="3" type="ORF">GCM10022214_10340</name>
</gene>
<evidence type="ECO:0000256" key="1">
    <source>
        <dbReference type="SAM" id="Coils"/>
    </source>
</evidence>
<protein>
    <submittedName>
        <fullName evidence="3">Uncharacterized protein</fullName>
    </submittedName>
</protein>
<dbReference type="EMBL" id="BAAAZG010000002">
    <property type="protein sequence ID" value="GAA4059738.1"/>
    <property type="molecule type" value="Genomic_DNA"/>
</dbReference>
<feature type="coiled-coil region" evidence="1">
    <location>
        <begin position="178"/>
        <end position="283"/>
    </location>
</feature>
<evidence type="ECO:0000313" key="3">
    <source>
        <dbReference type="EMBL" id="GAA4059738.1"/>
    </source>
</evidence>
<organism evidence="3 4">
    <name type="scientific">Actinomadura miaoliensis</name>
    <dbReference type="NCBI Taxonomy" id="430685"/>
    <lineage>
        <taxon>Bacteria</taxon>
        <taxon>Bacillati</taxon>
        <taxon>Actinomycetota</taxon>
        <taxon>Actinomycetes</taxon>
        <taxon>Streptosporangiales</taxon>
        <taxon>Thermomonosporaceae</taxon>
        <taxon>Actinomadura</taxon>
    </lineage>
</organism>
<dbReference type="Proteomes" id="UP001500683">
    <property type="component" value="Unassembled WGS sequence"/>
</dbReference>
<evidence type="ECO:0000256" key="2">
    <source>
        <dbReference type="SAM" id="MobiDB-lite"/>
    </source>
</evidence>
<evidence type="ECO:0000313" key="4">
    <source>
        <dbReference type="Proteomes" id="UP001500683"/>
    </source>
</evidence>
<keyword evidence="1" id="KW-0175">Coiled coil</keyword>
<reference evidence="4" key="1">
    <citation type="journal article" date="2019" name="Int. J. Syst. Evol. Microbiol.">
        <title>The Global Catalogue of Microorganisms (GCM) 10K type strain sequencing project: providing services to taxonomists for standard genome sequencing and annotation.</title>
        <authorList>
            <consortium name="The Broad Institute Genomics Platform"/>
            <consortium name="The Broad Institute Genome Sequencing Center for Infectious Disease"/>
            <person name="Wu L."/>
            <person name="Ma J."/>
        </authorList>
    </citation>
    <scope>NUCLEOTIDE SEQUENCE [LARGE SCALE GENOMIC DNA]</scope>
    <source>
        <strain evidence="4">JCM 16702</strain>
    </source>
</reference>
<sequence>MTSKPWFPVSWPNWHYPDPYHPSTVDDPYWAERRRAACHLCGAPPGAMCVTQQGKPTDNHKGRKLPMTDQQPDETTLRIGLNDDELRDAFDRATTSLRQLAFRITAGAALGAYLADDEQHARRVLAGLNAEQLERVENAAVALSLTAARMRGDAEDATEGEAWQRAHVLRAVRAEATATALGKARDEQRQRAEQAEADARGLLQALEAERHTYATWQQRAETAERERDEQREIRQRLGEHQNALRRALDLSADCPWVDIIIAARRWRERAEQAERERAEATADPDIRAFLDRHPDAFATFLRREIRRDPEWFRRYLRKELRLGWLADDFRRAGLDEQAG</sequence>
<proteinExistence type="predicted"/>
<feature type="region of interest" description="Disordered" evidence="2">
    <location>
        <begin position="53"/>
        <end position="73"/>
    </location>
</feature>
<name>A0ABP7V5S4_9ACTN</name>
<keyword evidence="4" id="KW-1185">Reference proteome</keyword>
<accession>A0ABP7V5S4</accession>
<comment type="caution">
    <text evidence="3">The sequence shown here is derived from an EMBL/GenBank/DDBJ whole genome shotgun (WGS) entry which is preliminary data.</text>
</comment>